<dbReference type="EMBL" id="JBHSLD010000007">
    <property type="protein sequence ID" value="MFC5380623.1"/>
    <property type="molecule type" value="Genomic_DNA"/>
</dbReference>
<dbReference type="PANTHER" id="PTHR11941:SF54">
    <property type="entry name" value="ENOYL-COA HYDRATASE, MITOCHONDRIAL"/>
    <property type="match status" value="1"/>
</dbReference>
<dbReference type="CDD" id="cd06558">
    <property type="entry name" value="crotonase-like"/>
    <property type="match status" value="1"/>
</dbReference>
<organism evidence="6 7">
    <name type="scientific">Aquipuribacter nitratireducens</name>
    <dbReference type="NCBI Taxonomy" id="650104"/>
    <lineage>
        <taxon>Bacteria</taxon>
        <taxon>Bacillati</taxon>
        <taxon>Actinomycetota</taxon>
        <taxon>Actinomycetes</taxon>
        <taxon>Micrococcales</taxon>
        <taxon>Intrasporangiaceae</taxon>
        <taxon>Aquipuribacter</taxon>
    </lineage>
</organism>
<sequence>MDATTRQPADPDRTPRVLVRRDTDDAGVVVLTLSDPDRRNAMTLELTRSWRQALAQVRGDDTVRAVVVMGAGSAFSSGGDLSWLGDDTGPGAPVDDLRRRMGGYYAEWLAVRDLAVPVVAAVNGPAVGAGVGLLLACDLRVAARSAHLSVPFTGLGLHPGMGLTHTLVAAVGLTAAQDLLLTGRRVGAEEAQRLGLVTAVHADDAVLGAALALARTVAGHAPVATRLTVAALRAGGHADLPSATRWEALAQSVTLATGDAAEGLRAAAQRRAPRFTGR</sequence>
<evidence type="ECO:0000313" key="7">
    <source>
        <dbReference type="Proteomes" id="UP001596122"/>
    </source>
</evidence>
<name>A0ABW0GL55_9MICO</name>
<dbReference type="InterPro" id="IPR018376">
    <property type="entry name" value="Enoyl-CoA_hyd/isom_CS"/>
</dbReference>
<dbReference type="InterPro" id="IPR014748">
    <property type="entry name" value="Enoyl-CoA_hydra_C"/>
</dbReference>
<dbReference type="PANTHER" id="PTHR11941">
    <property type="entry name" value="ENOYL-COA HYDRATASE-RELATED"/>
    <property type="match status" value="1"/>
</dbReference>
<dbReference type="Gene3D" id="1.10.12.10">
    <property type="entry name" value="Lyase 2-enoyl-coa Hydratase, Chain A, domain 2"/>
    <property type="match status" value="1"/>
</dbReference>
<keyword evidence="7" id="KW-1185">Reference proteome</keyword>
<evidence type="ECO:0000256" key="3">
    <source>
        <dbReference type="ARBA" id="ARBA00023709"/>
    </source>
</evidence>
<comment type="catalytic activity">
    <reaction evidence="3">
        <text>a (3S)-3-hydroxyacyl-CoA = a (2E)-enoyl-CoA + H2O</text>
        <dbReference type="Rhea" id="RHEA:16105"/>
        <dbReference type="ChEBI" id="CHEBI:15377"/>
        <dbReference type="ChEBI" id="CHEBI:57318"/>
        <dbReference type="ChEBI" id="CHEBI:58856"/>
        <dbReference type="EC" id="4.2.1.17"/>
    </reaction>
</comment>
<evidence type="ECO:0000256" key="1">
    <source>
        <dbReference type="ARBA" id="ARBA00005254"/>
    </source>
</evidence>
<dbReference type="InterPro" id="IPR029045">
    <property type="entry name" value="ClpP/crotonase-like_dom_sf"/>
</dbReference>
<dbReference type="Pfam" id="PF00378">
    <property type="entry name" value="ECH_1"/>
    <property type="match status" value="1"/>
</dbReference>
<gene>
    <name evidence="6" type="ORF">ACFPJ6_07470</name>
</gene>
<dbReference type="SUPFAM" id="SSF52096">
    <property type="entry name" value="ClpP/crotonase"/>
    <property type="match status" value="1"/>
</dbReference>
<evidence type="ECO:0000256" key="2">
    <source>
        <dbReference type="ARBA" id="ARBA00023239"/>
    </source>
</evidence>
<protein>
    <submittedName>
        <fullName evidence="6">Enoyl-CoA hydratase/isomerase family protein</fullName>
    </submittedName>
</protein>
<dbReference type="Gene3D" id="3.90.226.10">
    <property type="entry name" value="2-enoyl-CoA Hydratase, Chain A, domain 1"/>
    <property type="match status" value="1"/>
</dbReference>
<proteinExistence type="inferred from homology"/>
<dbReference type="RefSeq" id="WP_340267920.1">
    <property type="nucleotide sequence ID" value="NZ_JBBEOG010000002.1"/>
</dbReference>
<comment type="similarity">
    <text evidence="1 5">Belongs to the enoyl-CoA hydratase/isomerase family.</text>
</comment>
<reference evidence="7" key="1">
    <citation type="journal article" date="2019" name="Int. J. Syst. Evol. Microbiol.">
        <title>The Global Catalogue of Microorganisms (GCM) 10K type strain sequencing project: providing services to taxonomists for standard genome sequencing and annotation.</title>
        <authorList>
            <consortium name="The Broad Institute Genomics Platform"/>
            <consortium name="The Broad Institute Genome Sequencing Center for Infectious Disease"/>
            <person name="Wu L."/>
            <person name="Ma J."/>
        </authorList>
    </citation>
    <scope>NUCLEOTIDE SEQUENCE [LARGE SCALE GENOMIC DNA]</scope>
    <source>
        <strain evidence="7">CCUG 43114</strain>
    </source>
</reference>
<keyword evidence="2" id="KW-0456">Lyase</keyword>
<comment type="caution">
    <text evidence="6">The sequence shown here is derived from an EMBL/GenBank/DDBJ whole genome shotgun (WGS) entry which is preliminary data.</text>
</comment>
<comment type="catalytic activity">
    <reaction evidence="4">
        <text>a 4-saturated-(3S)-3-hydroxyacyl-CoA = a (3E)-enoyl-CoA + H2O</text>
        <dbReference type="Rhea" id="RHEA:20724"/>
        <dbReference type="ChEBI" id="CHEBI:15377"/>
        <dbReference type="ChEBI" id="CHEBI:58521"/>
        <dbReference type="ChEBI" id="CHEBI:137480"/>
        <dbReference type="EC" id="4.2.1.17"/>
    </reaction>
</comment>
<dbReference type="PROSITE" id="PS00166">
    <property type="entry name" value="ENOYL_COA_HYDRATASE"/>
    <property type="match status" value="1"/>
</dbReference>
<dbReference type="Proteomes" id="UP001596122">
    <property type="component" value="Unassembled WGS sequence"/>
</dbReference>
<accession>A0ABW0GL55</accession>
<evidence type="ECO:0000313" key="6">
    <source>
        <dbReference type="EMBL" id="MFC5380623.1"/>
    </source>
</evidence>
<evidence type="ECO:0000256" key="5">
    <source>
        <dbReference type="RuleBase" id="RU003707"/>
    </source>
</evidence>
<evidence type="ECO:0000256" key="4">
    <source>
        <dbReference type="ARBA" id="ARBA00023717"/>
    </source>
</evidence>
<dbReference type="InterPro" id="IPR001753">
    <property type="entry name" value="Enoyl-CoA_hydra/iso"/>
</dbReference>